<dbReference type="SUPFAM" id="SSF52540">
    <property type="entry name" value="P-loop containing nucleoside triphosphate hydrolases"/>
    <property type="match status" value="1"/>
</dbReference>
<organism evidence="2">
    <name type="scientific">Chaetoceros debilis</name>
    <dbReference type="NCBI Taxonomy" id="122233"/>
    <lineage>
        <taxon>Eukaryota</taxon>
        <taxon>Sar</taxon>
        <taxon>Stramenopiles</taxon>
        <taxon>Ochrophyta</taxon>
        <taxon>Bacillariophyta</taxon>
        <taxon>Coscinodiscophyceae</taxon>
        <taxon>Chaetocerotophycidae</taxon>
        <taxon>Chaetocerotales</taxon>
        <taxon>Chaetocerotaceae</taxon>
        <taxon>Chaetoceros</taxon>
    </lineage>
</organism>
<dbReference type="Gene3D" id="3.40.50.300">
    <property type="entry name" value="P-loop containing nucleotide triphosphate hydrolases"/>
    <property type="match status" value="1"/>
</dbReference>
<name>A0A7S3PTM0_9STRA</name>
<dbReference type="EMBL" id="HBIO01000031">
    <property type="protein sequence ID" value="CAE0455180.1"/>
    <property type="molecule type" value="Transcribed_RNA"/>
</dbReference>
<protein>
    <submittedName>
        <fullName evidence="2">Uncharacterized protein</fullName>
    </submittedName>
</protein>
<feature type="transmembrane region" description="Helical" evidence="1">
    <location>
        <begin position="144"/>
        <end position="162"/>
    </location>
</feature>
<reference evidence="2" key="1">
    <citation type="submission" date="2021-01" db="EMBL/GenBank/DDBJ databases">
        <authorList>
            <person name="Corre E."/>
            <person name="Pelletier E."/>
            <person name="Niang G."/>
            <person name="Scheremetjew M."/>
            <person name="Finn R."/>
            <person name="Kale V."/>
            <person name="Holt S."/>
            <person name="Cochrane G."/>
            <person name="Meng A."/>
            <person name="Brown T."/>
            <person name="Cohen L."/>
        </authorList>
    </citation>
    <scope>NUCLEOTIDE SEQUENCE</scope>
    <source>
        <strain evidence="2">MM31A-1</strain>
    </source>
</reference>
<evidence type="ECO:0000313" key="2">
    <source>
        <dbReference type="EMBL" id="CAE0455180.1"/>
    </source>
</evidence>
<feature type="transmembrane region" description="Helical" evidence="1">
    <location>
        <begin position="20"/>
        <end position="40"/>
    </location>
</feature>
<accession>A0A7S3PTM0</accession>
<keyword evidence="1" id="KW-0812">Transmembrane</keyword>
<gene>
    <name evidence="2" type="ORF">CDEB00056_LOCUS21</name>
</gene>
<dbReference type="InterPro" id="IPR027417">
    <property type="entry name" value="P-loop_NTPase"/>
</dbReference>
<evidence type="ECO:0000256" key="1">
    <source>
        <dbReference type="SAM" id="Phobius"/>
    </source>
</evidence>
<proteinExistence type="predicted"/>
<sequence>MFLLDRLLNLAPPFVQENFQLLSFGFLLTYVLFCLHWVMSTDWEEKFNWFSLIVGSTGILHLHYSNVLLLQNYEPLFLSCWVGFCFYHTSTWRTNYNKVTKELGSIASLKPFDGSPLRFLIALPSTKNRAGQWNQPPFRNGIQVVLVILYGWLIGLHILPFFTPLHCRGDVSPNCCRYNFVIDSFDNTRSSVNMNYCSGPVRIAFAGAWSTGKTSIISALLGHSYSTAQIAPAPSTDKFICLALGAPYSDPIQSDDYERRRKCDLMSHINDITHKVCGKQLSNVLDVADKSQEFSDSFVFFDMPGWQPEYGSECVYRTFYEQMIEKMDFVYIVWDVNHGKIHDTFADLFKQKNKARGRDYEIIYNRYDDDHTDMAFLNQQYAKMSDAQEILSVGYTLKVHENSTRYMEDIDKDLAMLRSKILSVNQTVHDNRKIAMKENLLNYRTKITGMQSLRKLKIGDRLIHQDLNIHLKPPRYNILRDVFGIEL</sequence>
<keyword evidence="1" id="KW-0472">Membrane</keyword>
<keyword evidence="1" id="KW-1133">Transmembrane helix</keyword>
<dbReference type="AlphaFoldDB" id="A0A7S3PTM0"/>